<dbReference type="EMBL" id="JAHHIF010000035">
    <property type="protein sequence ID" value="MBW4547098.1"/>
    <property type="molecule type" value="Genomic_DNA"/>
</dbReference>
<dbReference type="Gene3D" id="1.25.40.620">
    <property type="match status" value="1"/>
</dbReference>
<dbReference type="InterPro" id="IPR037215">
    <property type="entry name" value="GUN4-like_sf"/>
</dbReference>
<name>A0A951PP79_9CYAN</name>
<feature type="region of interest" description="Disordered" evidence="1">
    <location>
        <begin position="131"/>
        <end position="171"/>
    </location>
</feature>
<dbReference type="Pfam" id="PF05419">
    <property type="entry name" value="GUN4"/>
    <property type="match status" value="1"/>
</dbReference>
<dbReference type="Proteomes" id="UP000753908">
    <property type="component" value="Unassembled WGS sequence"/>
</dbReference>
<organism evidence="3 4">
    <name type="scientific">Symplocastrum torsivum CPER-KK1</name>
    <dbReference type="NCBI Taxonomy" id="450513"/>
    <lineage>
        <taxon>Bacteria</taxon>
        <taxon>Bacillati</taxon>
        <taxon>Cyanobacteriota</taxon>
        <taxon>Cyanophyceae</taxon>
        <taxon>Oscillatoriophycideae</taxon>
        <taxon>Oscillatoriales</taxon>
        <taxon>Microcoleaceae</taxon>
        <taxon>Symplocastrum</taxon>
    </lineage>
</organism>
<dbReference type="Gene3D" id="1.10.10.1770">
    <property type="entry name" value="Gun4-like"/>
    <property type="match status" value="1"/>
</dbReference>
<dbReference type="GO" id="GO:0046906">
    <property type="term" value="F:tetrapyrrole binding"/>
    <property type="evidence" value="ECO:0007669"/>
    <property type="project" value="TreeGrafter"/>
</dbReference>
<evidence type="ECO:0000313" key="3">
    <source>
        <dbReference type="EMBL" id="MBW4547098.1"/>
    </source>
</evidence>
<dbReference type="PANTHER" id="PTHR34800">
    <property type="entry name" value="TETRAPYRROLE-BINDING PROTEIN, CHLOROPLASTIC"/>
    <property type="match status" value="1"/>
</dbReference>
<gene>
    <name evidence="3" type="ORF">KME25_22045</name>
</gene>
<dbReference type="SUPFAM" id="SSF140869">
    <property type="entry name" value="GUN4-like"/>
    <property type="match status" value="1"/>
</dbReference>
<comment type="caution">
    <text evidence="3">The sequence shown here is derived from an EMBL/GenBank/DDBJ whole genome shotgun (WGS) entry which is preliminary data.</text>
</comment>
<sequence length="319" mass="36738">MKPEIYSHKEGFNITLTRSPVNDPELEYRREAEKWVKKRQGEISRIGRTALNKLATRLKVSPEVTKRIEAEVLAPYEEHKANLKEYEEVLIEALEQESPLSEVTREELKYFQQVLGLTDEDVAGIEESILSEQEAEEVKTHPKTSKSSAFSDEDTPKSQIPNPKSDDLSSEKNVDYTRLRNLLADGKWKEADQETLAVMLKATGREKEGWLNIESIETFPCTDLRTIDRLWVKYSDGRFGFSVQKRIWESVGGKPGKYDEEIYKKFCDRVGWRLKGEWLTYSHISFSLFVAHSGHLPFVLLGFGVGRKILFSRVETCKV</sequence>
<proteinExistence type="predicted"/>
<evidence type="ECO:0000259" key="2">
    <source>
        <dbReference type="Pfam" id="PF05419"/>
    </source>
</evidence>
<accession>A0A951PP79</accession>
<dbReference type="InterPro" id="IPR008629">
    <property type="entry name" value="GUN4-like"/>
</dbReference>
<reference evidence="3" key="2">
    <citation type="journal article" date="2022" name="Microbiol. Resour. Announc.">
        <title>Metagenome Sequencing to Explore Phylogenomics of Terrestrial Cyanobacteria.</title>
        <authorList>
            <person name="Ward R.D."/>
            <person name="Stajich J.E."/>
            <person name="Johansen J.R."/>
            <person name="Huntemann M."/>
            <person name="Clum A."/>
            <person name="Foster B."/>
            <person name="Foster B."/>
            <person name="Roux S."/>
            <person name="Palaniappan K."/>
            <person name="Varghese N."/>
            <person name="Mukherjee S."/>
            <person name="Reddy T.B.K."/>
            <person name="Daum C."/>
            <person name="Copeland A."/>
            <person name="Chen I.A."/>
            <person name="Ivanova N.N."/>
            <person name="Kyrpides N.C."/>
            <person name="Shapiro N."/>
            <person name="Eloe-Fadrosh E.A."/>
            <person name="Pietrasiak N."/>
        </authorList>
    </citation>
    <scope>NUCLEOTIDE SEQUENCE</scope>
    <source>
        <strain evidence="3">CPER-KK1</strain>
    </source>
</reference>
<reference evidence="3" key="1">
    <citation type="submission" date="2021-05" db="EMBL/GenBank/DDBJ databases">
        <authorList>
            <person name="Pietrasiak N."/>
            <person name="Ward R."/>
            <person name="Stajich J.E."/>
            <person name="Kurbessoian T."/>
        </authorList>
    </citation>
    <scope>NUCLEOTIDE SEQUENCE</scope>
    <source>
        <strain evidence="3">CPER-KK1</strain>
    </source>
</reference>
<protein>
    <submittedName>
        <fullName evidence="3">GUN4 domain-containing protein</fullName>
    </submittedName>
</protein>
<feature type="domain" description="GUN4-like" evidence="2">
    <location>
        <begin position="170"/>
        <end position="299"/>
    </location>
</feature>
<dbReference type="CDD" id="cd16383">
    <property type="entry name" value="GUN4"/>
    <property type="match status" value="1"/>
</dbReference>
<evidence type="ECO:0000256" key="1">
    <source>
        <dbReference type="SAM" id="MobiDB-lite"/>
    </source>
</evidence>
<dbReference type="PANTHER" id="PTHR34800:SF1">
    <property type="entry name" value="TETRAPYRROLE-BINDING PROTEIN, CHLOROPLASTIC"/>
    <property type="match status" value="1"/>
</dbReference>
<evidence type="ECO:0000313" key="4">
    <source>
        <dbReference type="Proteomes" id="UP000753908"/>
    </source>
</evidence>
<dbReference type="AlphaFoldDB" id="A0A951PP79"/>